<evidence type="ECO:0000313" key="3">
    <source>
        <dbReference type="Proteomes" id="UP000612329"/>
    </source>
</evidence>
<organism evidence="2 3">
    <name type="scientific">Yeosuana aromativorans</name>
    <dbReference type="NCBI Taxonomy" id="288019"/>
    <lineage>
        <taxon>Bacteria</taxon>
        <taxon>Pseudomonadati</taxon>
        <taxon>Bacteroidota</taxon>
        <taxon>Flavobacteriia</taxon>
        <taxon>Flavobacteriales</taxon>
        <taxon>Flavobacteriaceae</taxon>
        <taxon>Yeosuana</taxon>
    </lineage>
</organism>
<dbReference type="InterPro" id="IPR045749">
    <property type="entry name" value="DUF6090"/>
</dbReference>
<keyword evidence="1" id="KW-0472">Membrane</keyword>
<dbReference type="Proteomes" id="UP000612329">
    <property type="component" value="Unassembled WGS sequence"/>
</dbReference>
<proteinExistence type="predicted"/>
<protein>
    <submittedName>
        <fullName evidence="2">Uncharacterized protein</fullName>
    </submittedName>
</protein>
<reference evidence="2" key="1">
    <citation type="journal article" date="2014" name="Int. J. Syst. Evol. Microbiol.">
        <title>Complete genome sequence of Corynebacterium casei LMG S-19264T (=DSM 44701T), isolated from a smear-ripened cheese.</title>
        <authorList>
            <consortium name="US DOE Joint Genome Institute (JGI-PGF)"/>
            <person name="Walter F."/>
            <person name="Albersmeier A."/>
            <person name="Kalinowski J."/>
            <person name="Ruckert C."/>
        </authorList>
    </citation>
    <scope>NUCLEOTIDE SEQUENCE</scope>
    <source>
        <strain evidence="2">JCM 12862</strain>
    </source>
</reference>
<keyword evidence="1" id="KW-0812">Transmembrane</keyword>
<name>A0A8J3BU97_9FLAO</name>
<comment type="caution">
    <text evidence="2">The sequence shown here is derived from an EMBL/GenBank/DDBJ whole genome shotgun (WGS) entry which is preliminary data.</text>
</comment>
<reference evidence="2" key="2">
    <citation type="submission" date="2020-09" db="EMBL/GenBank/DDBJ databases">
        <authorList>
            <person name="Sun Q."/>
            <person name="Ohkuma M."/>
        </authorList>
    </citation>
    <scope>NUCLEOTIDE SEQUENCE</scope>
    <source>
        <strain evidence="2">JCM 12862</strain>
    </source>
</reference>
<accession>A0A8J3BU97</accession>
<dbReference type="Pfam" id="PF19578">
    <property type="entry name" value="DUF6090"/>
    <property type="match status" value="1"/>
</dbReference>
<feature type="transmembrane region" description="Helical" evidence="1">
    <location>
        <begin position="21"/>
        <end position="42"/>
    </location>
</feature>
<dbReference type="EMBL" id="BMNR01000014">
    <property type="protein sequence ID" value="GGK35621.1"/>
    <property type="molecule type" value="Genomic_DNA"/>
</dbReference>
<dbReference type="RefSeq" id="WP_188655192.1">
    <property type="nucleotide sequence ID" value="NZ_BMNR01000014.1"/>
</dbReference>
<evidence type="ECO:0000313" key="2">
    <source>
        <dbReference type="EMBL" id="GGK35621.1"/>
    </source>
</evidence>
<keyword evidence="3" id="KW-1185">Reference proteome</keyword>
<dbReference type="AlphaFoldDB" id="A0A8J3BU97"/>
<sequence length="248" mass="28745">MIKFFRKIRQNLVSEGKAVNYLKYAIGEIVLVVIGILIALSINNWNENRKEQNLLQTYYKQILKDLDEQKKYSTQTIIQLDSSIVSYETYIQLFKTKNLTVNEAVDALNKIERVSPYLNFRFNTMETLQSTGDIKIIPEDLRNKLITHKSKLDSWTTVNNGNLNIYLTGVLKYGEKGLGAFIPRLKNQTNIQQAIDKHINPIETILSAESAFIIKTYTETNTRDRLKQVLENIKIMEDIIKQELKVNK</sequence>
<gene>
    <name evidence="2" type="ORF">GCM10007962_32490</name>
</gene>
<evidence type="ECO:0000256" key="1">
    <source>
        <dbReference type="SAM" id="Phobius"/>
    </source>
</evidence>
<keyword evidence="1" id="KW-1133">Transmembrane helix</keyword>